<feature type="region of interest" description="Disordered" evidence="1">
    <location>
        <begin position="313"/>
        <end position="334"/>
    </location>
</feature>
<protein>
    <submittedName>
        <fullName evidence="2">Uncharacterized protein</fullName>
    </submittedName>
</protein>
<evidence type="ECO:0000256" key="1">
    <source>
        <dbReference type="SAM" id="MobiDB-lite"/>
    </source>
</evidence>
<evidence type="ECO:0000313" key="2">
    <source>
        <dbReference type="EMBL" id="KZM35213.1"/>
    </source>
</evidence>
<dbReference type="OrthoDB" id="4823420at2"/>
<organism evidence="2 3">
    <name type="scientific">Oerskovia enterophila</name>
    <dbReference type="NCBI Taxonomy" id="43678"/>
    <lineage>
        <taxon>Bacteria</taxon>
        <taxon>Bacillati</taxon>
        <taxon>Actinomycetota</taxon>
        <taxon>Actinomycetes</taxon>
        <taxon>Micrococcales</taxon>
        <taxon>Cellulomonadaceae</taxon>
        <taxon>Oerskovia</taxon>
    </lineage>
</organism>
<dbReference type="STRING" id="43678.OJAG_21810"/>
<dbReference type="EMBL" id="LRIE01000073">
    <property type="protein sequence ID" value="KZM35213.1"/>
    <property type="molecule type" value="Genomic_DNA"/>
</dbReference>
<evidence type="ECO:0000313" key="3">
    <source>
        <dbReference type="Proteomes" id="UP000076447"/>
    </source>
</evidence>
<reference evidence="2 3" key="1">
    <citation type="submission" date="2016-01" db="EMBL/GenBank/DDBJ databases">
        <title>Genome sequence of Oerskovia enterophila VJag, an agar and cellulose degrading bacterium.</title>
        <authorList>
            <person name="Poehlein A."/>
            <person name="Jag V."/>
            <person name="Bengelsdorf F."/>
            <person name="Duerre P."/>
            <person name="Daniel R."/>
        </authorList>
    </citation>
    <scope>NUCLEOTIDE SEQUENCE [LARGE SCALE GENOMIC DNA]</scope>
    <source>
        <strain evidence="2 3">VJag</strain>
    </source>
</reference>
<accession>A0A163RHB0</accession>
<comment type="caution">
    <text evidence="2">The sequence shown here is derived from an EMBL/GenBank/DDBJ whole genome shotgun (WGS) entry which is preliminary data.</text>
</comment>
<gene>
    <name evidence="2" type="ORF">OJAG_21810</name>
</gene>
<dbReference type="Proteomes" id="UP000076447">
    <property type="component" value="Unassembled WGS sequence"/>
</dbReference>
<dbReference type="RefSeq" id="WP_068708607.1">
    <property type="nucleotide sequence ID" value="NZ_LRIE01000073.1"/>
</dbReference>
<proteinExistence type="predicted"/>
<feature type="region of interest" description="Disordered" evidence="1">
    <location>
        <begin position="1"/>
        <end position="22"/>
    </location>
</feature>
<dbReference type="AlphaFoldDB" id="A0A163RHB0"/>
<name>A0A163RHB0_9CELL</name>
<dbReference type="PATRIC" id="fig|43678.3.peg.2276"/>
<sequence>MNARHPDDGSGPGPGEDSPTRSPFAEHLVRERDHLNAVLARAVALGADRDDVAAAVRELRPVVDGLAPALDAGELAGVVDALVSTATRCVAARRWRPDSAERWAVLALAPQVLPWLRTAPAVTVAALTDAARPVAARGDATGWGRRVSAAAEVAGAATLAARGGPASEGLAAPDSPAATVRDVVLVAAWRSGLVRYRQAALRAAASLPSPVAAAALDLAPGTDVGAVLERHANDPWWWPGQAAAASHGAAPAVSRFGGFRGFGGPWLTLPLVVGPLPGEPGLLWAVRTARPQAEDWTLVCDVHGWAALRAAPGAEERPAPGATDRTPPAGVPWLDDVTGQASTLTPSTHLTLVSREHSYSLDLVRAPR</sequence>